<feature type="transmembrane region" description="Helical" evidence="8">
    <location>
        <begin position="367"/>
        <end position="390"/>
    </location>
</feature>
<comment type="similarity">
    <text evidence="7">Belongs to the glycosyltransferase 87 family.</text>
</comment>
<evidence type="ECO:0000313" key="10">
    <source>
        <dbReference type="Proteomes" id="UP000244810"/>
    </source>
</evidence>
<proteinExistence type="inferred from homology"/>
<reference evidence="9 10" key="1">
    <citation type="journal article" date="2011" name="Syst. Appl. Microbiol.">
        <title>Defluviimonas denitrificans gen. nov., sp. nov., and Pararhodobacter aggregans gen. nov., sp. nov., non-phototrophic Rhodobacteraceae from the biofilter of a marine aquaculture.</title>
        <authorList>
            <person name="Foesel B.U."/>
            <person name="Drake H.L."/>
            <person name="Schramm A."/>
        </authorList>
    </citation>
    <scope>NUCLEOTIDE SEQUENCE [LARGE SCALE GENOMIC DNA]</scope>
    <source>
        <strain evidence="9 10">D1-19</strain>
    </source>
</reference>
<dbReference type="Pfam" id="PF09594">
    <property type="entry name" value="GT87"/>
    <property type="match status" value="1"/>
</dbReference>
<evidence type="ECO:0000256" key="3">
    <source>
        <dbReference type="ARBA" id="ARBA00022679"/>
    </source>
</evidence>
<name>A0A2T7UW42_9RHOB</name>
<evidence type="ECO:0000256" key="1">
    <source>
        <dbReference type="ARBA" id="ARBA00004651"/>
    </source>
</evidence>
<keyword evidence="2" id="KW-1003">Cell membrane</keyword>
<feature type="transmembrane region" description="Helical" evidence="8">
    <location>
        <begin position="200"/>
        <end position="223"/>
    </location>
</feature>
<dbReference type="GO" id="GO:0016758">
    <property type="term" value="F:hexosyltransferase activity"/>
    <property type="evidence" value="ECO:0007669"/>
    <property type="project" value="InterPro"/>
</dbReference>
<protein>
    <recommendedName>
        <fullName evidence="11">DUF2029 domain-containing protein</fullName>
    </recommendedName>
</protein>
<evidence type="ECO:0000313" key="9">
    <source>
        <dbReference type="EMBL" id="PVE48854.1"/>
    </source>
</evidence>
<keyword evidence="4 8" id="KW-0812">Transmembrane</keyword>
<dbReference type="EMBL" id="QDDR01000001">
    <property type="protein sequence ID" value="PVE48854.1"/>
    <property type="molecule type" value="Genomic_DNA"/>
</dbReference>
<keyword evidence="3" id="KW-0808">Transferase</keyword>
<accession>A0A2T7UW42</accession>
<sequence length="396" mass="41702">MRSNETITRLVFVALVAALLAGMIWHFAQLRPAPGADGALVDFDAFYLAGQLVAEGRAAQAYDPVVMRSLQEGLIDRDGFMPWTYPPQFDLVVVLLQLVPRGLAYALFVGLTLAAYLWLLARLSGPQLPKVLLSILPPVCVTIAVGQNSFLIAALMAGFVLLSLQGRAGAGWPLGLLVIKPHLGIGLGVHAALSRRWPVVGIATGVVLASSALATLLLGPGIWPAFRLAVETAQQALSADFYPFFRMTSSYALFRSLGASAGLAMAGQIATALLACGAVTLAVLRHWPLRHSLAVACFASIPVSPYVYDYDMAILGVGFALIARDLAARCSATEDILILALFWVAGGWGMAHALGMAGLSWEDGSAAARATLSFGAAAYLLLLALIGRILSRPAPA</sequence>
<organism evidence="9 10">
    <name type="scientific">Pararhodobacter aggregans</name>
    <dbReference type="NCBI Taxonomy" id="404875"/>
    <lineage>
        <taxon>Bacteria</taxon>
        <taxon>Pseudomonadati</taxon>
        <taxon>Pseudomonadota</taxon>
        <taxon>Alphaproteobacteria</taxon>
        <taxon>Rhodobacterales</taxon>
        <taxon>Paracoccaceae</taxon>
        <taxon>Pararhodobacter</taxon>
    </lineage>
</organism>
<evidence type="ECO:0000256" key="8">
    <source>
        <dbReference type="SAM" id="Phobius"/>
    </source>
</evidence>
<dbReference type="OrthoDB" id="7679563at2"/>
<feature type="transmembrane region" description="Helical" evidence="8">
    <location>
        <begin position="170"/>
        <end position="193"/>
    </location>
</feature>
<keyword evidence="10" id="KW-1185">Reference proteome</keyword>
<gene>
    <name evidence="9" type="ORF">DDE23_00145</name>
</gene>
<dbReference type="RefSeq" id="WP_107754522.1">
    <property type="nucleotide sequence ID" value="NZ_QBKF01000014.1"/>
</dbReference>
<evidence type="ECO:0000256" key="7">
    <source>
        <dbReference type="ARBA" id="ARBA00024033"/>
    </source>
</evidence>
<feature type="transmembrane region" description="Helical" evidence="8">
    <location>
        <begin position="102"/>
        <end position="119"/>
    </location>
</feature>
<comment type="subcellular location">
    <subcellularLocation>
        <location evidence="1">Cell membrane</location>
        <topology evidence="1">Multi-pass membrane protein</topology>
    </subcellularLocation>
</comment>
<evidence type="ECO:0008006" key="11">
    <source>
        <dbReference type="Google" id="ProtNLM"/>
    </source>
</evidence>
<dbReference type="Proteomes" id="UP000244810">
    <property type="component" value="Unassembled WGS sequence"/>
</dbReference>
<dbReference type="GO" id="GO:0005886">
    <property type="term" value="C:plasma membrane"/>
    <property type="evidence" value="ECO:0007669"/>
    <property type="project" value="UniProtKB-SubCell"/>
</dbReference>
<dbReference type="InterPro" id="IPR018584">
    <property type="entry name" value="GT87"/>
</dbReference>
<evidence type="ECO:0000256" key="5">
    <source>
        <dbReference type="ARBA" id="ARBA00022989"/>
    </source>
</evidence>
<feature type="transmembrane region" description="Helical" evidence="8">
    <location>
        <begin position="336"/>
        <end position="361"/>
    </location>
</feature>
<feature type="transmembrane region" description="Helical" evidence="8">
    <location>
        <begin position="131"/>
        <end position="164"/>
    </location>
</feature>
<feature type="transmembrane region" description="Helical" evidence="8">
    <location>
        <begin position="257"/>
        <end position="284"/>
    </location>
</feature>
<evidence type="ECO:0000256" key="2">
    <source>
        <dbReference type="ARBA" id="ARBA00022475"/>
    </source>
</evidence>
<evidence type="ECO:0000256" key="6">
    <source>
        <dbReference type="ARBA" id="ARBA00023136"/>
    </source>
</evidence>
<keyword evidence="6 8" id="KW-0472">Membrane</keyword>
<dbReference type="AlphaFoldDB" id="A0A2T7UW42"/>
<evidence type="ECO:0000256" key="4">
    <source>
        <dbReference type="ARBA" id="ARBA00022692"/>
    </source>
</evidence>
<keyword evidence="5 8" id="KW-1133">Transmembrane helix</keyword>
<comment type="caution">
    <text evidence="9">The sequence shown here is derived from an EMBL/GenBank/DDBJ whole genome shotgun (WGS) entry which is preliminary data.</text>
</comment>